<dbReference type="HOGENOM" id="CLU_006285_2_1_14"/>
<dbReference type="PIRSF" id="PIRSF036289">
    <property type="entry name" value="Glycosyl_hydrolase_malt_phosph"/>
    <property type="match status" value="1"/>
</dbReference>
<dbReference type="EC" id="2.4.1.-" evidence="9"/>
<dbReference type="Gene3D" id="2.60.420.10">
    <property type="entry name" value="Maltose phosphorylase, domain 3"/>
    <property type="match status" value="1"/>
</dbReference>
<keyword evidence="10" id="KW-1185">Reference proteome</keyword>
<evidence type="ECO:0000259" key="7">
    <source>
        <dbReference type="Pfam" id="PF03633"/>
    </source>
</evidence>
<gene>
    <name evidence="9" type="ordered locus">MCRO_0717</name>
</gene>
<dbReference type="InterPro" id="IPR011013">
    <property type="entry name" value="Gal_mutarotase_sf_dom"/>
</dbReference>
<dbReference type="Pfam" id="PF03632">
    <property type="entry name" value="Glyco_hydro_65m"/>
    <property type="match status" value="1"/>
</dbReference>
<evidence type="ECO:0000256" key="5">
    <source>
        <dbReference type="PIRSR" id="PIRSR036289-51"/>
    </source>
</evidence>
<feature type="domain" description="Glycoside hydrolase family 65 C-terminal" evidence="7">
    <location>
        <begin position="717"/>
        <end position="776"/>
    </location>
</feature>
<evidence type="ECO:0000259" key="6">
    <source>
        <dbReference type="Pfam" id="PF03632"/>
    </source>
</evidence>
<accession>D5E6C3</accession>
<evidence type="ECO:0000256" key="3">
    <source>
        <dbReference type="ARBA" id="ARBA00022679"/>
    </source>
</evidence>
<comment type="similarity">
    <text evidence="1">Belongs to the glycosyl hydrolase 65 family.</text>
</comment>
<dbReference type="GO" id="GO:0016757">
    <property type="term" value="F:glycosyltransferase activity"/>
    <property type="evidence" value="ECO:0007669"/>
    <property type="project" value="UniProtKB-KW"/>
</dbReference>
<reference key="2">
    <citation type="submission" date="2010-03" db="EMBL/GenBank/DDBJ databases">
        <authorList>
            <person name="Ma Z."/>
            <person name="Wang X."/>
            <person name="Liu H."/>
        </authorList>
    </citation>
    <scope>NUCLEOTIDE SEQUENCE</scope>
    <source>
        <strain>MP145</strain>
    </source>
</reference>
<keyword evidence="3 9" id="KW-0808">Transferase</keyword>
<sequence length="789" mass="90281">MEKYLSYDIQGKKITQDKFNSKYTAKTESIFSLGNGYLGLRSADEELDFYNKPNLFVNGIFNKDTDEEVSELANLADSTQTMIDINGETFQLREEDLYNKTIDIRNGILTRTIQFKRKSGLFQLVFQRFVSQEIKHVYAQKISLTCLENYETNPINVKLFPTINGQVNNTGTQHFKEGNKRRTSLTSIKMEQETTHSKRFIVHNMVTNLTLNGRKIEGGTDDYVVHISRRAIGFNINLNFKQGDTINLEKIMSVNTSIDIDGTTLSNRDVDHKSSLLLDKLQKTNYKDLLDRSIIAMRSIWNQFDVKIKGDENAEFDLFAMEFGIFHMNNFIPKDSVYTNVGAKGLSGEGYQGHTYWDTEFFINPNYLFTDPKIVRNLLTYRYLGINGAREKALSQKLREEESNLQGAQYPWEMAWPTDGEVCPYWGQADVVSGKQVPIASRRQEIHVSADIAYAVNQYFIATGDQEFMDKMGYEMIIDTAIFYANRAELNKRNKSYEIKDVMGPNEYKGNINNNAYTNYMVKYNIGLALDLLSKLSEEKLEALREKLPYEIPTALMETVYNNIKLPKPNKDGVISENDQFLNLVRNDISNFQMLGDAGKKLFSTTDGQKLLSGQLVKQADVVLLTYIMPHLFDKEIIEKNFDFYEPITTHDSSLSSSTYALQAIRLRKMDLAYKLFQYSLNIDLGQNMKSSDAGIHAGSLAAIWQVIIFGYGGFAWYNNEINIDPILPKTWSELTYSVTYQGVVLKVVVNSNDFTVWVESKSKMLKIKIQGNEVIASNIPQTFKVRND</sequence>
<evidence type="ECO:0000256" key="1">
    <source>
        <dbReference type="ARBA" id="ARBA00006768"/>
    </source>
</evidence>
<dbReference type="InterPro" id="IPR005196">
    <property type="entry name" value="Glyco_hydro_65_N"/>
</dbReference>
<dbReference type="SUPFAM" id="SSF74650">
    <property type="entry name" value="Galactose mutarotase-like"/>
    <property type="match status" value="1"/>
</dbReference>
<feature type="domain" description="Glycoside hydrolase family 65 central catalytic" evidence="6">
    <location>
        <begin position="323"/>
        <end position="706"/>
    </location>
</feature>
<dbReference type="Proteomes" id="UP000001845">
    <property type="component" value="Chromosome"/>
</dbReference>
<evidence type="ECO:0000256" key="2">
    <source>
        <dbReference type="ARBA" id="ARBA00022676"/>
    </source>
</evidence>
<feature type="binding site" evidence="5">
    <location>
        <begin position="618"/>
        <end position="619"/>
    </location>
    <ligand>
        <name>substrate</name>
    </ligand>
</feature>
<name>D5E6C3_MYCCM</name>
<evidence type="ECO:0000259" key="8">
    <source>
        <dbReference type="Pfam" id="PF03636"/>
    </source>
</evidence>
<dbReference type="PANTHER" id="PTHR11051:SF8">
    <property type="entry name" value="PROTEIN-GLUCOSYLGALACTOSYLHYDROXYLYSINE GLUCOSIDASE"/>
    <property type="match status" value="1"/>
</dbReference>
<dbReference type="InterPro" id="IPR005194">
    <property type="entry name" value="Glyco_hydro_65_C"/>
</dbReference>
<dbReference type="Gene3D" id="2.70.98.40">
    <property type="entry name" value="Glycoside hydrolase, family 65, N-terminal domain"/>
    <property type="match status" value="1"/>
</dbReference>
<dbReference type="KEGG" id="mcd:MCRO_0717"/>
<feature type="active site" description="Proton donor" evidence="4">
    <location>
        <position position="507"/>
    </location>
</feature>
<dbReference type="PANTHER" id="PTHR11051">
    <property type="entry name" value="GLYCOSYL HYDROLASE-RELATED"/>
    <property type="match status" value="1"/>
</dbReference>
<proteinExistence type="inferred from homology"/>
<dbReference type="GO" id="GO:0030246">
    <property type="term" value="F:carbohydrate binding"/>
    <property type="evidence" value="ECO:0007669"/>
    <property type="project" value="InterPro"/>
</dbReference>
<evidence type="ECO:0000256" key="4">
    <source>
        <dbReference type="PIRSR" id="PIRSR036289-50"/>
    </source>
</evidence>
<dbReference type="CAZy" id="GH65">
    <property type="family name" value="Glycoside Hydrolase Family 65"/>
</dbReference>
<dbReference type="EMBL" id="CP001991">
    <property type="protein sequence ID" value="ADE19762.1"/>
    <property type="molecule type" value="Genomic_DNA"/>
</dbReference>
<protein>
    <submittedName>
        <fullName evidence="9">Trehalose/maltose hydrolase (Family 65 glycosyl hydrolase)</fullName>
        <ecNumber evidence="9">2.4.1.-</ecNumber>
    </submittedName>
</protein>
<dbReference type="OrthoDB" id="9758855at2"/>
<dbReference type="AlphaFoldDB" id="D5E6C3"/>
<evidence type="ECO:0000313" key="10">
    <source>
        <dbReference type="Proteomes" id="UP000001845"/>
    </source>
</evidence>
<dbReference type="RefSeq" id="WP_013054538.1">
    <property type="nucleotide sequence ID" value="NC_014014.1"/>
</dbReference>
<dbReference type="SUPFAM" id="SSF48208">
    <property type="entry name" value="Six-hairpin glycosidases"/>
    <property type="match status" value="1"/>
</dbReference>
<reference evidence="9 10" key="3">
    <citation type="journal article" date="2011" name="J. Bacteriol.">
        <title>Genome sequences of Mycoplasma alligatoris A21JP2T and Mycoplasma crocodyli MP145T.</title>
        <authorList>
            <person name="Brown D.R."/>
            <person name="Farmerie W.G."/>
            <person name="May M."/>
            <person name="Benders G.A."/>
            <person name="Durkin A.S."/>
            <person name="Hlavinka K."/>
            <person name="Hostetler J."/>
            <person name="Jackson J."/>
            <person name="Johnson J."/>
            <person name="Miller R.H."/>
            <person name="Paralanov V."/>
            <person name="Radune D."/>
            <person name="Szczypinski B."/>
            <person name="Glass J.I."/>
        </authorList>
    </citation>
    <scope>NUCLEOTIDE SEQUENCE [LARGE SCALE GENOMIC DNA]</scope>
    <source>
        <strain evidence="10">ATCC 51981 / MP145</strain>
    </source>
</reference>
<dbReference type="GO" id="GO:0004553">
    <property type="term" value="F:hydrolase activity, hydrolyzing O-glycosyl compounds"/>
    <property type="evidence" value="ECO:0007669"/>
    <property type="project" value="TreeGrafter"/>
</dbReference>
<dbReference type="STRING" id="512564.MCRO_0717"/>
<feature type="binding site" evidence="5">
    <location>
        <begin position="357"/>
        <end position="358"/>
    </location>
    <ligand>
        <name>substrate</name>
    </ligand>
</feature>
<organism evidence="9 10">
    <name type="scientific">Mycoplasma crocodyli (strain ATCC 51981 / MP145)</name>
    <dbReference type="NCBI Taxonomy" id="512564"/>
    <lineage>
        <taxon>Bacteria</taxon>
        <taxon>Bacillati</taxon>
        <taxon>Mycoplasmatota</taxon>
        <taxon>Mollicutes</taxon>
        <taxon>Mycoplasmataceae</taxon>
        <taxon>Mycoplasma</taxon>
    </lineage>
</organism>
<dbReference type="InterPro" id="IPR005195">
    <property type="entry name" value="Glyco_hydro_65_M"/>
</dbReference>
<dbReference type="InterPro" id="IPR037018">
    <property type="entry name" value="GH65_N"/>
</dbReference>
<keyword evidence="9" id="KW-0378">Hydrolase</keyword>
<dbReference type="GO" id="GO:0005975">
    <property type="term" value="P:carbohydrate metabolic process"/>
    <property type="evidence" value="ECO:0007669"/>
    <property type="project" value="InterPro"/>
</dbReference>
<dbReference type="Gene3D" id="1.50.10.10">
    <property type="match status" value="1"/>
</dbReference>
<dbReference type="InterPro" id="IPR017045">
    <property type="entry name" value="Malt_Pase/Glycosyl_Hdrlase"/>
</dbReference>
<keyword evidence="2 9" id="KW-0328">Glycosyltransferase</keyword>
<reference evidence="10" key="1">
    <citation type="submission" date="2010-03" db="EMBL/GenBank/DDBJ databases">
        <title>The complete genome of Mycoplasma crocodyli MP145.</title>
        <authorList>
            <person name="Glass J.I."/>
            <person name="Durkin A.S."/>
            <person name="Hostetler J."/>
            <person name="Jackson J."/>
            <person name="Johnson J."/>
            <person name="May M.A."/>
            <person name="Paralanov V."/>
            <person name="Radune D."/>
            <person name="Szczypinski B."/>
            <person name="Brown D.R."/>
        </authorList>
    </citation>
    <scope>NUCLEOTIDE SEQUENCE [LARGE SCALE GENOMIC DNA]</scope>
    <source>
        <strain evidence="10">ATCC 51981 / MP145</strain>
    </source>
</reference>
<dbReference type="InterPro" id="IPR012341">
    <property type="entry name" value="6hp_glycosidase-like_sf"/>
</dbReference>
<dbReference type="Pfam" id="PF03636">
    <property type="entry name" value="Glyco_hydro_65N"/>
    <property type="match status" value="1"/>
</dbReference>
<feature type="domain" description="Glycoside hydrolase family 65 N-terminal" evidence="8">
    <location>
        <begin position="15"/>
        <end position="257"/>
    </location>
</feature>
<evidence type="ECO:0000313" key="9">
    <source>
        <dbReference type="EMBL" id="ADE19762.1"/>
    </source>
</evidence>
<dbReference type="Pfam" id="PF03633">
    <property type="entry name" value="Glyco_hydro_65C"/>
    <property type="match status" value="1"/>
</dbReference>
<dbReference type="InterPro" id="IPR008928">
    <property type="entry name" value="6-hairpin_glycosidase_sf"/>
</dbReference>
<dbReference type="eggNOG" id="COG1554">
    <property type="taxonomic scope" value="Bacteria"/>
</dbReference>